<dbReference type="FunCoup" id="A0A090M695">
    <property type="interactions" value="1661"/>
</dbReference>
<keyword evidence="3" id="KW-0406">Ion transport</keyword>
<evidence type="ECO:0000256" key="3">
    <source>
        <dbReference type="ARBA" id="ARBA00023065"/>
    </source>
</evidence>
<dbReference type="STRING" id="70448.A0A090M695"/>
<keyword evidence="5" id="KW-1185">Reference proteome</keyword>
<dbReference type="RefSeq" id="XP_022839986.1">
    <property type="nucleotide sequence ID" value="XM_022983058.1"/>
</dbReference>
<dbReference type="Pfam" id="PF01813">
    <property type="entry name" value="ATP-synt_D"/>
    <property type="match status" value="1"/>
</dbReference>
<evidence type="ECO:0000256" key="2">
    <source>
        <dbReference type="ARBA" id="ARBA00022448"/>
    </source>
</evidence>
<dbReference type="Proteomes" id="UP000009170">
    <property type="component" value="Unassembled WGS sequence"/>
</dbReference>
<dbReference type="KEGG" id="ota:OT_ostta11g02740"/>
<comment type="similarity">
    <text evidence="1">Belongs to the V-ATPase D subunit family.</text>
</comment>
<evidence type="ECO:0000256" key="1">
    <source>
        <dbReference type="ARBA" id="ARBA00005850"/>
    </source>
</evidence>
<dbReference type="NCBIfam" id="TIGR00309">
    <property type="entry name" value="V_ATPase_subD"/>
    <property type="match status" value="1"/>
</dbReference>
<evidence type="ECO:0000313" key="5">
    <source>
        <dbReference type="Proteomes" id="UP000009170"/>
    </source>
</evidence>
<proteinExistence type="inferred from homology"/>
<protein>
    <submittedName>
        <fullName evidence="4">ATPase, V1 complex, subunit D</fullName>
    </submittedName>
</protein>
<reference evidence="4 5" key="2">
    <citation type="journal article" date="2014" name="BMC Genomics">
        <title>An improved genome of the model marine alga Ostreococcus tauri unfolds by assessing Illumina de novo assemblies.</title>
        <authorList>
            <person name="Blanc-Mathieu R."/>
            <person name="Verhelst B."/>
            <person name="Derelle E."/>
            <person name="Rombauts S."/>
            <person name="Bouget F.Y."/>
            <person name="Carre I."/>
            <person name="Chateau A."/>
            <person name="Eyre-Walker A."/>
            <person name="Grimsley N."/>
            <person name="Moreau H."/>
            <person name="Piegu B."/>
            <person name="Rivals E."/>
            <person name="Schackwitz W."/>
            <person name="Van de Peer Y."/>
            <person name="Piganeau G."/>
        </authorList>
    </citation>
    <scope>NUCLEOTIDE SEQUENCE [LARGE SCALE GENOMIC DNA]</scope>
    <source>
        <strain evidence="5">OTTH 0595 / CCAP 157/2 / RCC745</strain>
    </source>
</reference>
<dbReference type="GO" id="GO:0046961">
    <property type="term" value="F:proton-transporting ATPase activity, rotational mechanism"/>
    <property type="evidence" value="ECO:0007669"/>
    <property type="project" value="InterPro"/>
</dbReference>
<gene>
    <name evidence="4" type="ORF">OT_ostta11g02740</name>
</gene>
<sequence length="270" mass="30248">MSNQNRLQVAPTVTQLAVIKLRLQGAVRGHALLKKKADALTLRHRAVLKAIVERKTTLGEIMREAHFSWTRARHAGGESVKHAVLDGVERAKVRVRASEENVAGVKIPKFFLRDTGAEQRRMELAGLGRGGARVREARGAFEKAMTLLSELASLQTAFVTLDEAIRTTNRRVNALENYVTPRLQNTVKYILGELDELEREEFFRLKKVQAKKKRDVEQAEREVAEIVADDEALRIASEELRAYDDVVRGEGGRGAGGNLIETEQDEDLLF</sequence>
<comment type="caution">
    <text evidence="4">The sequence shown here is derived from an EMBL/GenBank/DDBJ whole genome shotgun (WGS) entry which is preliminary data.</text>
</comment>
<dbReference type="EMBL" id="CAID01000011">
    <property type="protein sequence ID" value="CEF99711.1"/>
    <property type="molecule type" value="Genomic_DNA"/>
</dbReference>
<dbReference type="GeneID" id="9835927"/>
<keyword evidence="2" id="KW-0813">Transport</keyword>
<dbReference type="InterPro" id="IPR002699">
    <property type="entry name" value="V_ATPase_D"/>
</dbReference>
<organism evidence="4 5">
    <name type="scientific">Ostreococcus tauri</name>
    <name type="common">Marine green alga</name>
    <dbReference type="NCBI Taxonomy" id="70448"/>
    <lineage>
        <taxon>Eukaryota</taxon>
        <taxon>Viridiplantae</taxon>
        <taxon>Chlorophyta</taxon>
        <taxon>Mamiellophyceae</taxon>
        <taxon>Mamiellales</taxon>
        <taxon>Bathycoccaceae</taxon>
        <taxon>Ostreococcus</taxon>
    </lineage>
</organism>
<reference evidence="5" key="1">
    <citation type="journal article" date="2006" name="Proc. Natl. Acad. Sci. U.S.A.">
        <title>Genome analysis of the smallest free-living eukaryote Ostreococcus tauri unveils many unique features.</title>
        <authorList>
            <person name="Derelle E."/>
            <person name="Ferraz C."/>
            <person name="Rombauts S."/>
            <person name="Rouze P."/>
            <person name="Worden A.Z."/>
            <person name="Robbens S."/>
            <person name="Partensky F."/>
            <person name="Degroeve S."/>
            <person name="Echeynie S."/>
            <person name="Cooke R."/>
            <person name="Saeys Y."/>
            <person name="Wuyts J."/>
            <person name="Jabbari K."/>
            <person name="Bowler C."/>
            <person name="Panaud O."/>
            <person name="Piegu B."/>
            <person name="Ball S.G."/>
            <person name="Ral J.-P."/>
            <person name="Bouget F.-Y."/>
            <person name="Piganeau G."/>
            <person name="De Baets B."/>
            <person name="Picard A."/>
            <person name="Delseny M."/>
            <person name="Demaille J."/>
            <person name="Van de Peer Y."/>
            <person name="Moreau H."/>
        </authorList>
    </citation>
    <scope>NUCLEOTIDE SEQUENCE [LARGE SCALE GENOMIC DNA]</scope>
    <source>
        <strain evidence="5">OTTH 0595 / CCAP 157/2 / RCC745</strain>
    </source>
</reference>
<evidence type="ECO:0000313" key="4">
    <source>
        <dbReference type="EMBL" id="CEF99711.1"/>
    </source>
</evidence>
<dbReference type="PANTHER" id="PTHR11671">
    <property type="entry name" value="V-TYPE ATP SYNTHASE SUBUNIT D"/>
    <property type="match status" value="1"/>
</dbReference>
<accession>A0A090M695</accession>
<name>A0A090M695_OSTTA</name>
<dbReference type="OrthoDB" id="7676488at2759"/>
<dbReference type="Gene3D" id="1.10.287.3240">
    <property type="match status" value="1"/>
</dbReference>
<dbReference type="AlphaFoldDB" id="A0A090M695"/>
<dbReference type="InParanoid" id="A0A090M695"/>